<dbReference type="Pfam" id="PF12229">
    <property type="entry name" value="PG_binding_4"/>
    <property type="match status" value="1"/>
</dbReference>
<dbReference type="EMBL" id="VSSQ01012818">
    <property type="protein sequence ID" value="MPM50109.1"/>
    <property type="molecule type" value="Genomic_DNA"/>
</dbReference>
<keyword evidence="2" id="KW-0812">Transmembrane</keyword>
<dbReference type="InterPro" id="IPR007391">
    <property type="entry name" value="Vancomycin_resist_VanW"/>
</dbReference>
<proteinExistence type="predicted"/>
<keyword evidence="1" id="KW-0732">Signal</keyword>
<keyword evidence="2" id="KW-0472">Membrane</keyword>
<gene>
    <name evidence="4" type="ORF">SDC9_96844</name>
</gene>
<name>A0A645AA70_9ZZZZ</name>
<comment type="caution">
    <text evidence="4">The sequence shown here is derived from an EMBL/GenBank/DDBJ whole genome shotgun (WGS) entry which is preliminary data.</text>
</comment>
<organism evidence="4">
    <name type="scientific">bioreactor metagenome</name>
    <dbReference type="NCBI Taxonomy" id="1076179"/>
    <lineage>
        <taxon>unclassified sequences</taxon>
        <taxon>metagenomes</taxon>
        <taxon>ecological metagenomes</taxon>
    </lineage>
</organism>
<dbReference type="InterPro" id="IPR022029">
    <property type="entry name" value="YoaR-like_PG-bd"/>
</dbReference>
<feature type="transmembrane region" description="Helical" evidence="2">
    <location>
        <begin position="6"/>
        <end position="26"/>
    </location>
</feature>
<protein>
    <recommendedName>
        <fullName evidence="3">G5 domain-containing protein</fullName>
    </recommendedName>
</protein>
<evidence type="ECO:0000256" key="1">
    <source>
        <dbReference type="ARBA" id="ARBA00022729"/>
    </source>
</evidence>
<evidence type="ECO:0000313" key="4">
    <source>
        <dbReference type="EMBL" id="MPM50109.1"/>
    </source>
</evidence>
<sequence>MRKKWLRIVFGMLVLFIICSFTIIVMRVKKYENLIYPGVYIGRVYVGGMSKVEAENKLSNELTNIIRNNELSIKVEESYLETNYKELGISINCNKEVDNAFAYGKNLSFLNKHKAIYFPKAIHFQPKLILSEDKLDIAIKEINEKVKIPAVDAKIKRVNGIFKITPEVIGVKVNISKLMEDIEKEINANLQGPVIIHGEIEEDVPKVRQADLKSIDSKISSYNTSFNTSTLARCKNIKLATESINGTILMPGDIFSFNKVVGKTTADKGYESAKVIVGDEFVEDIGGGVCQVSTTLYNAVIRSELTVIERKNHSLPISYVPLGQDAMIFYGYSDLKVANDTDFPVFIEGNAEDNKVTFNIYSNVDLTGKRYNIESKIVSTAKPEIKVIYDEELTTGEIIVEKEGKPSYIVEVYRTTYMDDLQFKKELVSTSRYKGINKVIRVGK</sequence>
<feature type="domain" description="G5" evidence="3">
    <location>
        <begin position="367"/>
        <end position="444"/>
    </location>
</feature>
<evidence type="ECO:0000256" key="2">
    <source>
        <dbReference type="SAM" id="Phobius"/>
    </source>
</evidence>
<reference evidence="4" key="1">
    <citation type="submission" date="2019-08" db="EMBL/GenBank/DDBJ databases">
        <authorList>
            <person name="Kucharzyk K."/>
            <person name="Murdoch R.W."/>
            <person name="Higgins S."/>
            <person name="Loffler F."/>
        </authorList>
    </citation>
    <scope>NUCLEOTIDE SEQUENCE</scope>
</reference>
<dbReference type="InterPro" id="IPR011098">
    <property type="entry name" value="G5_dom"/>
</dbReference>
<accession>A0A645AA70</accession>
<dbReference type="PANTHER" id="PTHR35788">
    <property type="entry name" value="EXPORTED PROTEIN-RELATED"/>
    <property type="match status" value="1"/>
</dbReference>
<dbReference type="Pfam" id="PF07501">
    <property type="entry name" value="G5"/>
    <property type="match status" value="1"/>
</dbReference>
<dbReference type="SMART" id="SM01208">
    <property type="entry name" value="G5"/>
    <property type="match status" value="1"/>
</dbReference>
<dbReference type="InterPro" id="IPR052913">
    <property type="entry name" value="Glycopeptide_resist_protein"/>
</dbReference>
<evidence type="ECO:0000259" key="3">
    <source>
        <dbReference type="PROSITE" id="PS51109"/>
    </source>
</evidence>
<dbReference type="PROSITE" id="PS51109">
    <property type="entry name" value="G5"/>
    <property type="match status" value="1"/>
</dbReference>
<dbReference type="AlphaFoldDB" id="A0A645AA70"/>
<dbReference type="Pfam" id="PF04294">
    <property type="entry name" value="VanW"/>
    <property type="match status" value="1"/>
</dbReference>
<dbReference type="Gene3D" id="2.20.230.10">
    <property type="entry name" value="Resuscitation-promoting factor rpfb"/>
    <property type="match status" value="1"/>
</dbReference>
<keyword evidence="2" id="KW-1133">Transmembrane helix</keyword>
<dbReference type="PANTHER" id="PTHR35788:SF1">
    <property type="entry name" value="EXPORTED PROTEIN"/>
    <property type="match status" value="1"/>
</dbReference>